<accession>A0ABZ2R9M0</accession>
<protein>
    <submittedName>
        <fullName evidence="3">GNAT family N-acetyltransferase</fullName>
    </submittedName>
</protein>
<dbReference type="PANTHER" id="PTHR43792:SF1">
    <property type="entry name" value="N-ACETYLTRANSFERASE DOMAIN-CONTAINING PROTEIN"/>
    <property type="match status" value="1"/>
</dbReference>
<dbReference type="InterPro" id="IPR000182">
    <property type="entry name" value="GNAT_dom"/>
</dbReference>
<feature type="domain" description="N-acetyltransferase" evidence="2">
    <location>
        <begin position="9"/>
        <end position="200"/>
    </location>
</feature>
<evidence type="ECO:0000313" key="3">
    <source>
        <dbReference type="EMBL" id="WXK93634.1"/>
    </source>
</evidence>
<dbReference type="Pfam" id="PF13302">
    <property type="entry name" value="Acetyltransf_3"/>
    <property type="match status" value="1"/>
</dbReference>
<sequence length="230" mass="25100">MKSLETDRLILRQWKPEDAGFVLDLYSRWEVQRFIGNHPQVMRDRSQADERIRAWQQMDNPVHGVWAVQLKEQLQGQAGLRGHGSGGGPSPCTDQDLPAPLAGTLLLKSIPASGDDLPLEPSGDTEIGWHFHPDYWGHGYATEAAAAVLSYAFASGLEKVVAVTAPANKASQSVCLRIGMRHGGQTRRYYNALCELFEATAPAQAKDHAEARTTKAGSTTSGGQRRRPSA</sequence>
<dbReference type="RefSeq" id="WP_406636140.1">
    <property type="nucleotide sequence ID" value="NZ_CP148033.1"/>
</dbReference>
<gene>
    <name evidence="3" type="ORF">WHH00_02190</name>
</gene>
<evidence type="ECO:0000256" key="1">
    <source>
        <dbReference type="SAM" id="MobiDB-lite"/>
    </source>
</evidence>
<reference evidence="3 4" key="1">
    <citation type="submission" date="2024-03" db="EMBL/GenBank/DDBJ databases">
        <title>Rhodococcus navarretei sp. nov. and Pseudarthrobacter quantumdoti sp. nov., two new species with the ability to biosynthesize Quantum Dots isolated from soil samples at Union Glacier, Antarctica.</title>
        <authorList>
            <person name="Vargas M."/>
        </authorList>
    </citation>
    <scope>NUCLEOTIDE SEQUENCE [LARGE SCALE GENOMIC DNA]</scope>
    <source>
        <strain evidence="3 4">RC-2-3</strain>
    </source>
</reference>
<dbReference type="Gene3D" id="3.40.630.30">
    <property type="match status" value="1"/>
</dbReference>
<dbReference type="InterPro" id="IPR051531">
    <property type="entry name" value="N-acetyltransferase"/>
</dbReference>
<dbReference type="PROSITE" id="PS51186">
    <property type="entry name" value="GNAT"/>
    <property type="match status" value="1"/>
</dbReference>
<dbReference type="PANTHER" id="PTHR43792">
    <property type="entry name" value="GNAT FAMILY, PUTATIVE (AFU_ORTHOLOGUE AFUA_3G00765)-RELATED-RELATED"/>
    <property type="match status" value="1"/>
</dbReference>
<dbReference type="InterPro" id="IPR016181">
    <property type="entry name" value="Acyl_CoA_acyltransferase"/>
</dbReference>
<organism evidence="3 4">
    <name type="scientific">Pseudarthrobacter quantipunctorum</name>
    <dbReference type="NCBI Taxonomy" id="3128980"/>
    <lineage>
        <taxon>Bacteria</taxon>
        <taxon>Bacillati</taxon>
        <taxon>Actinomycetota</taxon>
        <taxon>Actinomycetes</taxon>
        <taxon>Micrococcales</taxon>
        <taxon>Micrococcaceae</taxon>
        <taxon>Pseudarthrobacter</taxon>
    </lineage>
</organism>
<feature type="region of interest" description="Disordered" evidence="1">
    <location>
        <begin position="205"/>
        <end position="230"/>
    </location>
</feature>
<proteinExistence type="predicted"/>
<evidence type="ECO:0000313" key="4">
    <source>
        <dbReference type="Proteomes" id="UP001623384"/>
    </source>
</evidence>
<dbReference type="EMBL" id="CP148033">
    <property type="protein sequence ID" value="WXK93634.1"/>
    <property type="molecule type" value="Genomic_DNA"/>
</dbReference>
<dbReference type="Proteomes" id="UP001623384">
    <property type="component" value="Chromosome"/>
</dbReference>
<name>A0ABZ2R9M0_9MICC</name>
<dbReference type="SUPFAM" id="SSF55729">
    <property type="entry name" value="Acyl-CoA N-acyltransferases (Nat)"/>
    <property type="match status" value="1"/>
</dbReference>
<keyword evidence="4" id="KW-1185">Reference proteome</keyword>
<evidence type="ECO:0000259" key="2">
    <source>
        <dbReference type="PROSITE" id="PS51186"/>
    </source>
</evidence>